<dbReference type="PANTHER" id="PTHR12857">
    <property type="entry name" value="CXXC MOTIF CONTAINING ZINC BINDING PROTEIN"/>
    <property type="match status" value="1"/>
</dbReference>
<dbReference type="EMBL" id="CAJNNV010025713">
    <property type="protein sequence ID" value="CAE8615810.1"/>
    <property type="molecule type" value="Genomic_DNA"/>
</dbReference>
<dbReference type="Pfam" id="PF05907">
    <property type="entry name" value="CXXC_Zn-b_euk"/>
    <property type="match status" value="1"/>
</dbReference>
<accession>A0A813KHJ1</accession>
<organism evidence="5 6">
    <name type="scientific">Polarella glacialis</name>
    <name type="common">Dinoflagellate</name>
    <dbReference type="NCBI Taxonomy" id="89957"/>
    <lineage>
        <taxon>Eukaryota</taxon>
        <taxon>Sar</taxon>
        <taxon>Alveolata</taxon>
        <taxon>Dinophyceae</taxon>
        <taxon>Suessiales</taxon>
        <taxon>Suessiaceae</taxon>
        <taxon>Polarella</taxon>
    </lineage>
</organism>
<protein>
    <submittedName>
        <fullName evidence="5">Uncharacterized protein</fullName>
    </submittedName>
</protein>
<dbReference type="Proteomes" id="UP000654075">
    <property type="component" value="Unassembled WGS sequence"/>
</dbReference>
<evidence type="ECO:0000313" key="4">
    <source>
        <dbReference type="EMBL" id="CAE8615810.1"/>
    </source>
</evidence>
<dbReference type="SUPFAM" id="SSF141678">
    <property type="entry name" value="MAL13P1.257-like"/>
    <property type="match status" value="1"/>
</dbReference>
<evidence type="ECO:0000313" key="7">
    <source>
        <dbReference type="Proteomes" id="UP000654075"/>
    </source>
</evidence>
<comment type="caution">
    <text evidence="5">The sequence shown here is derived from an EMBL/GenBank/DDBJ whole genome shotgun (WGS) entry which is preliminary data.</text>
</comment>
<dbReference type="InterPro" id="IPR008584">
    <property type="entry name" value="CXXC_Zn-binding_euk"/>
</dbReference>
<name>A0A813KHJ1_POLGL</name>
<dbReference type="GO" id="GO:0008270">
    <property type="term" value="F:zinc ion binding"/>
    <property type="evidence" value="ECO:0007669"/>
    <property type="project" value="TreeGrafter"/>
</dbReference>
<comment type="similarity">
    <text evidence="1">Belongs to the UPF0587 family.</text>
</comment>
<sequence length="173" mass="19154">MPFVGLYVKAELENVAKIEFAETTDWTLDVQQSSSDEIRERITINGQEEFEVPNSKGTANFIVKFEGAKAFSTMNMVVAGRKELKDMKTLKGVTLGVYPESAEGKMSLVAIFDCRGAEPCKWYPVGPFTVTSKGGKVFQDVDLSDEDGWCEYDEGSEMSVMISGVGFEFKVVK</sequence>
<evidence type="ECO:0000313" key="6">
    <source>
        <dbReference type="Proteomes" id="UP000626109"/>
    </source>
</evidence>
<dbReference type="Proteomes" id="UP000626109">
    <property type="component" value="Unassembled WGS sequence"/>
</dbReference>
<evidence type="ECO:0000256" key="2">
    <source>
        <dbReference type="ARBA" id="ARBA00022723"/>
    </source>
</evidence>
<evidence type="ECO:0000313" key="5">
    <source>
        <dbReference type="EMBL" id="CAE8704992.1"/>
    </source>
</evidence>
<evidence type="ECO:0000256" key="3">
    <source>
        <dbReference type="ARBA" id="ARBA00022833"/>
    </source>
</evidence>
<dbReference type="EMBL" id="CAJNNW010030889">
    <property type="protein sequence ID" value="CAE8704992.1"/>
    <property type="molecule type" value="Genomic_DNA"/>
</dbReference>
<evidence type="ECO:0000256" key="1">
    <source>
        <dbReference type="ARBA" id="ARBA00007818"/>
    </source>
</evidence>
<keyword evidence="3" id="KW-0862">Zinc</keyword>
<keyword evidence="2" id="KW-0479">Metal-binding</keyword>
<reference evidence="5" key="1">
    <citation type="submission" date="2021-02" db="EMBL/GenBank/DDBJ databases">
        <authorList>
            <person name="Dougan E. K."/>
            <person name="Rhodes N."/>
            <person name="Thang M."/>
            <person name="Chan C."/>
        </authorList>
    </citation>
    <scope>NUCLEOTIDE SEQUENCE</scope>
</reference>
<dbReference type="PANTHER" id="PTHR12857:SF0">
    <property type="entry name" value="CXXC MOTIF CONTAINING ZINC BINDING PROTEIN"/>
    <property type="match status" value="1"/>
</dbReference>
<dbReference type="OMA" id="NWCDYNQ"/>
<gene>
    <name evidence="4" type="ORF">PGLA1383_LOCUS33519</name>
    <name evidence="5" type="ORF">PGLA2088_LOCUS33478</name>
</gene>
<dbReference type="OrthoDB" id="10248838at2759"/>
<dbReference type="AlphaFoldDB" id="A0A813KHJ1"/>
<keyword evidence="7" id="KW-1185">Reference proteome</keyword>
<proteinExistence type="inferred from homology"/>